<accession>A0A428H5M4</accession>
<name>A0A428H5M4_STRCR</name>
<dbReference type="EMBL" id="RJPS01000003">
    <property type="protein sequence ID" value="RSJ91032.1"/>
    <property type="molecule type" value="Genomic_DNA"/>
</dbReference>
<dbReference type="AlphaFoldDB" id="A0A428H5M4"/>
<proteinExistence type="predicted"/>
<dbReference type="Proteomes" id="UP000270868">
    <property type="component" value="Unassembled WGS sequence"/>
</dbReference>
<gene>
    <name evidence="1" type="ORF">D8792_03315</name>
</gene>
<evidence type="ECO:0000313" key="2">
    <source>
        <dbReference type="Proteomes" id="UP000270868"/>
    </source>
</evidence>
<protein>
    <submittedName>
        <fullName evidence="1">Uncharacterized protein</fullName>
    </submittedName>
</protein>
<evidence type="ECO:0000313" key="1">
    <source>
        <dbReference type="EMBL" id="RSJ91032.1"/>
    </source>
</evidence>
<sequence length="40" mass="4682">MALVAVMYLTKKQLIFVDKDWEVSKNPINPCHYITFLTIP</sequence>
<comment type="caution">
    <text evidence="1">The sequence shown here is derived from an EMBL/GenBank/DDBJ whole genome shotgun (WGS) entry which is preliminary data.</text>
</comment>
<organism evidence="1 2">
    <name type="scientific">Streptococcus cristatus</name>
    <dbReference type="NCBI Taxonomy" id="45634"/>
    <lineage>
        <taxon>Bacteria</taxon>
        <taxon>Bacillati</taxon>
        <taxon>Bacillota</taxon>
        <taxon>Bacilli</taxon>
        <taxon>Lactobacillales</taxon>
        <taxon>Streptococcaceae</taxon>
        <taxon>Streptococcus</taxon>
    </lineage>
</organism>
<reference evidence="1 2" key="1">
    <citation type="submission" date="2018-11" db="EMBL/GenBank/DDBJ databases">
        <title>Species Designations Belie Phenotypic and Genotypic Heterogeneity in Oral Streptococci.</title>
        <authorList>
            <person name="Velsko I."/>
        </authorList>
    </citation>
    <scope>NUCLEOTIDE SEQUENCE [LARGE SCALE GENOMIC DNA]</scope>
    <source>
        <strain evidence="1 2">A52</strain>
    </source>
</reference>